<dbReference type="CDD" id="cd16433">
    <property type="entry name" value="CheB"/>
    <property type="match status" value="1"/>
</dbReference>
<feature type="active site" evidence="4">
    <location>
        <position position="130"/>
    </location>
</feature>
<sequence>MKRRDVVVIAASSGAFHVLRTLVARLPADLPAIISIVVHIGRHASRLPELLSCWGPLPACHASHGDVPQPGHIYLAPPDRHLLMNKGRFQLSGAAAENFARPAADPLFRSAAMQYGERVVGVVLSGDLDDGAAGLAMVRAHGGYGIVQDPADCEVSSMPRAALKAAGADAIALADALADAIVAAVQGAPRIAPDPDDIDHAALRTEAQIASGERVGLDELDGIAVRSALTCPDCGGVLWRLRDIHPPRYRCHTGHAYSIRSLDEAIVQRTEQSIWMAIRAVNECVVLARERRQSATRAGDATAASAEDLRINDAQALSDLLRAAVERAGALRGREAE</sequence>
<organism evidence="6 7">
    <name type="scientific">Paraburkholderia rhizosphaerae</name>
    <dbReference type="NCBI Taxonomy" id="480658"/>
    <lineage>
        <taxon>Bacteria</taxon>
        <taxon>Pseudomonadati</taxon>
        <taxon>Pseudomonadota</taxon>
        <taxon>Betaproteobacteria</taxon>
        <taxon>Burkholderiales</taxon>
        <taxon>Burkholderiaceae</taxon>
        <taxon>Paraburkholderia</taxon>
    </lineage>
</organism>
<accession>A0A4R8LJB9</accession>
<dbReference type="Pfam" id="PF01339">
    <property type="entry name" value="CheB_methylest"/>
    <property type="match status" value="1"/>
</dbReference>
<name>A0A4R8LJB9_9BURK</name>
<feature type="active site" evidence="4">
    <location>
        <position position="12"/>
    </location>
</feature>
<evidence type="ECO:0000313" key="6">
    <source>
        <dbReference type="EMBL" id="TDY43895.1"/>
    </source>
</evidence>
<dbReference type="PIRSF" id="PIRSF036461">
    <property type="entry name" value="Chmtx_methlestr"/>
    <property type="match status" value="1"/>
</dbReference>
<dbReference type="GO" id="GO:0006935">
    <property type="term" value="P:chemotaxis"/>
    <property type="evidence" value="ECO:0007669"/>
    <property type="project" value="UniProtKB-UniRule"/>
</dbReference>
<feature type="active site" evidence="4">
    <location>
        <position position="39"/>
    </location>
</feature>
<dbReference type="RefSeq" id="WP_134194344.1">
    <property type="nucleotide sequence ID" value="NZ_JBHLUW010000016.1"/>
</dbReference>
<dbReference type="OrthoDB" id="9791760at2"/>
<comment type="catalytic activity">
    <reaction evidence="3">
        <text>[protein]-L-glutamate 5-O-methyl ester + H2O = L-glutamyl-[protein] + methanol + H(+)</text>
        <dbReference type="Rhea" id="RHEA:23236"/>
        <dbReference type="Rhea" id="RHEA-COMP:10208"/>
        <dbReference type="Rhea" id="RHEA-COMP:10311"/>
        <dbReference type="ChEBI" id="CHEBI:15377"/>
        <dbReference type="ChEBI" id="CHEBI:15378"/>
        <dbReference type="ChEBI" id="CHEBI:17790"/>
        <dbReference type="ChEBI" id="CHEBI:29973"/>
        <dbReference type="ChEBI" id="CHEBI:82795"/>
        <dbReference type="EC" id="3.1.1.61"/>
    </reaction>
</comment>
<evidence type="ECO:0000259" key="5">
    <source>
        <dbReference type="PROSITE" id="PS50122"/>
    </source>
</evidence>
<evidence type="ECO:0000256" key="3">
    <source>
        <dbReference type="ARBA" id="ARBA00048267"/>
    </source>
</evidence>
<dbReference type="GO" id="GO:0000156">
    <property type="term" value="F:phosphorelay response regulator activity"/>
    <property type="evidence" value="ECO:0007669"/>
    <property type="project" value="InterPro"/>
</dbReference>
<protein>
    <recommendedName>
        <fullName evidence="2">protein-glutamate methylesterase</fullName>
        <ecNumber evidence="2">3.1.1.61</ecNumber>
    </recommendedName>
</protein>
<dbReference type="Gene3D" id="3.40.50.180">
    <property type="entry name" value="Methylesterase CheB, C-terminal domain"/>
    <property type="match status" value="1"/>
</dbReference>
<dbReference type="EMBL" id="SORE01000017">
    <property type="protein sequence ID" value="TDY43895.1"/>
    <property type="molecule type" value="Genomic_DNA"/>
</dbReference>
<dbReference type="InterPro" id="IPR011247">
    <property type="entry name" value="Chemotax_prot-Glu_Me-esterase"/>
</dbReference>
<proteinExistence type="predicted"/>
<reference evidence="6 7" key="1">
    <citation type="submission" date="2019-03" db="EMBL/GenBank/DDBJ databases">
        <title>Genomic Encyclopedia of Type Strains, Phase III (KMG-III): the genomes of soil and plant-associated and newly described type strains.</title>
        <authorList>
            <person name="Whitman W."/>
        </authorList>
    </citation>
    <scope>NUCLEOTIDE SEQUENCE [LARGE SCALE GENOMIC DNA]</scope>
    <source>
        <strain evidence="6 7">LMG 29544</strain>
    </source>
</reference>
<dbReference type="InterPro" id="IPR000673">
    <property type="entry name" value="Sig_transdc_resp-reg_Me-estase"/>
</dbReference>
<gene>
    <name evidence="6" type="ORF">BX592_11797</name>
</gene>
<dbReference type="GO" id="GO:0005737">
    <property type="term" value="C:cytoplasm"/>
    <property type="evidence" value="ECO:0007669"/>
    <property type="project" value="InterPro"/>
</dbReference>
<feature type="domain" description="CheB-type methylesterase" evidence="5">
    <location>
        <begin position="1"/>
        <end position="188"/>
    </location>
</feature>
<evidence type="ECO:0000256" key="2">
    <source>
        <dbReference type="ARBA" id="ARBA00039140"/>
    </source>
</evidence>
<dbReference type="PANTHER" id="PTHR42872:SF6">
    <property type="entry name" value="PROTEIN-GLUTAMATE METHYLESTERASE_PROTEIN-GLUTAMINE GLUTAMINASE"/>
    <property type="match status" value="1"/>
</dbReference>
<dbReference type="InterPro" id="IPR035909">
    <property type="entry name" value="CheB_C"/>
</dbReference>
<keyword evidence="7" id="KW-1185">Reference proteome</keyword>
<dbReference type="Proteomes" id="UP000295509">
    <property type="component" value="Unassembled WGS sequence"/>
</dbReference>
<evidence type="ECO:0000256" key="1">
    <source>
        <dbReference type="ARBA" id="ARBA00022801"/>
    </source>
</evidence>
<keyword evidence="4" id="KW-0145">Chemotaxis</keyword>
<comment type="caution">
    <text evidence="6">The sequence shown here is derived from an EMBL/GenBank/DDBJ whole genome shotgun (WGS) entry which is preliminary data.</text>
</comment>
<dbReference type="GO" id="GO:0008984">
    <property type="term" value="F:protein-glutamate methylesterase activity"/>
    <property type="evidence" value="ECO:0007669"/>
    <property type="project" value="UniProtKB-EC"/>
</dbReference>
<evidence type="ECO:0000313" key="7">
    <source>
        <dbReference type="Proteomes" id="UP000295509"/>
    </source>
</evidence>
<dbReference type="PROSITE" id="PS50122">
    <property type="entry name" value="CHEB"/>
    <property type="match status" value="1"/>
</dbReference>
<dbReference type="AlphaFoldDB" id="A0A4R8LJB9"/>
<dbReference type="EC" id="3.1.1.61" evidence="2"/>
<keyword evidence="1 4" id="KW-0378">Hydrolase</keyword>
<dbReference type="PANTHER" id="PTHR42872">
    <property type="entry name" value="PROTEIN-GLUTAMATE METHYLESTERASE/PROTEIN-GLUTAMINE GLUTAMINASE"/>
    <property type="match status" value="1"/>
</dbReference>
<dbReference type="SUPFAM" id="SSF52738">
    <property type="entry name" value="Methylesterase CheB, C-terminal domain"/>
    <property type="match status" value="1"/>
</dbReference>
<evidence type="ECO:0000256" key="4">
    <source>
        <dbReference type="PROSITE-ProRule" id="PRU00050"/>
    </source>
</evidence>